<dbReference type="PANTHER" id="PTHR42930:SF3">
    <property type="entry name" value="PHOSPHATE-SPECIFIC TRANSPORT SYSTEM ACCESSORY PROTEIN PHOU"/>
    <property type="match status" value="1"/>
</dbReference>
<evidence type="ECO:0000313" key="4">
    <source>
        <dbReference type="Proteomes" id="UP000702544"/>
    </source>
</evidence>
<organism evidence="3 4">
    <name type="scientific">Candidatus Kutchimonas denitrificans</name>
    <dbReference type="NCBI Taxonomy" id="3056748"/>
    <lineage>
        <taxon>Bacteria</taxon>
        <taxon>Pseudomonadati</taxon>
        <taxon>Gemmatimonadota</taxon>
        <taxon>Gemmatimonadia</taxon>
        <taxon>Candidatus Palauibacterales</taxon>
        <taxon>Candidatus Palauibacteraceae</taxon>
        <taxon>Candidatus Kutchimonas</taxon>
    </lineage>
</organism>
<dbReference type="InterPro" id="IPR026022">
    <property type="entry name" value="PhoU_dom"/>
</dbReference>
<evidence type="ECO:0000256" key="1">
    <source>
        <dbReference type="ARBA" id="ARBA00008107"/>
    </source>
</evidence>
<dbReference type="EMBL" id="JAACAK010000022">
    <property type="protein sequence ID" value="NIR74069.1"/>
    <property type="molecule type" value="Genomic_DNA"/>
</dbReference>
<evidence type="ECO:0000313" key="3">
    <source>
        <dbReference type="EMBL" id="NIR74069.1"/>
    </source>
</evidence>
<dbReference type="AlphaFoldDB" id="A0AAE5CCE3"/>
<proteinExistence type="inferred from homology"/>
<evidence type="ECO:0000259" key="2">
    <source>
        <dbReference type="Pfam" id="PF01895"/>
    </source>
</evidence>
<dbReference type="Proteomes" id="UP000702544">
    <property type="component" value="Unassembled WGS sequence"/>
</dbReference>
<dbReference type="SUPFAM" id="SSF109755">
    <property type="entry name" value="PhoU-like"/>
    <property type="match status" value="1"/>
</dbReference>
<feature type="domain" description="PhoU" evidence="2">
    <location>
        <begin position="23"/>
        <end position="108"/>
    </location>
</feature>
<dbReference type="PANTHER" id="PTHR42930">
    <property type="entry name" value="PHOSPHATE-SPECIFIC TRANSPORT SYSTEM ACCESSORY PROTEIN PHOU"/>
    <property type="match status" value="1"/>
</dbReference>
<comment type="similarity">
    <text evidence="1">Belongs to the PhoU family.</text>
</comment>
<dbReference type="GO" id="GO:0045936">
    <property type="term" value="P:negative regulation of phosphate metabolic process"/>
    <property type="evidence" value="ECO:0007669"/>
    <property type="project" value="InterPro"/>
</dbReference>
<dbReference type="Pfam" id="PF01895">
    <property type="entry name" value="PhoU"/>
    <property type="match status" value="1"/>
</dbReference>
<dbReference type="Gene3D" id="1.20.58.220">
    <property type="entry name" value="Phosphate transport system protein phou homolog 2, domain 2"/>
    <property type="match status" value="1"/>
</dbReference>
<comment type="caution">
    <text evidence="3">The sequence shown here is derived from an EMBL/GenBank/DDBJ whole genome shotgun (WGS) entry which is preliminary data.</text>
</comment>
<protein>
    <recommendedName>
        <fullName evidence="2">PhoU domain-containing protein</fullName>
    </recommendedName>
</protein>
<sequence>MLRELLTIFRSDKPLAAMGKNFSQMLEMTNQMTIQAGVMYFTDTVAPNERTQIYKKDVQVNKLERTIRKQVIAHLSLGNWPSLPYCLLLMSLVKDVERIGDYAKNLSELREIHPAALPDDEIVAELKEIRASVEQQFADTAQVFSTSDRERALVLTQEGRVLTHRCDALVTRIAASDYSAGTATALALGVRFYKRIAAHVLNVLSSVVMPLHKLDYYDEDEIAADEVG</sequence>
<reference evidence="3 4" key="1">
    <citation type="submission" date="2020-01" db="EMBL/GenBank/DDBJ databases">
        <title>Genomes assembled from Gulf of Kutch pelagic sediment metagenomes.</title>
        <authorList>
            <person name="Chandrashekar M."/>
            <person name="Mahajan M.S."/>
            <person name="Dave K.J."/>
            <person name="Vatsa P."/>
            <person name="Nathani N.M."/>
        </authorList>
    </citation>
    <scope>NUCLEOTIDE SEQUENCE [LARGE SCALE GENOMIC DNA]</scope>
    <source>
        <strain evidence="3">KS3-K002</strain>
    </source>
</reference>
<dbReference type="InterPro" id="IPR028366">
    <property type="entry name" value="PhoU"/>
</dbReference>
<dbReference type="GO" id="GO:0030643">
    <property type="term" value="P:intracellular phosphate ion homeostasis"/>
    <property type="evidence" value="ECO:0007669"/>
    <property type="project" value="InterPro"/>
</dbReference>
<gene>
    <name evidence="3" type="ORF">GWO12_03005</name>
</gene>
<dbReference type="InterPro" id="IPR038078">
    <property type="entry name" value="PhoU-like_sf"/>
</dbReference>
<name>A0AAE5CCE3_9BACT</name>
<accession>A0AAE5CCE3</accession>